<dbReference type="OrthoDB" id="5912945at2759"/>
<reference evidence="3 4" key="1">
    <citation type="journal article" date="2014" name="Nat. Genet.">
        <title>Genome and transcriptome of the porcine whipworm Trichuris suis.</title>
        <authorList>
            <person name="Jex A.R."/>
            <person name="Nejsum P."/>
            <person name="Schwarz E.M."/>
            <person name="Hu L."/>
            <person name="Young N.D."/>
            <person name="Hall R.S."/>
            <person name="Korhonen P.K."/>
            <person name="Liao S."/>
            <person name="Thamsborg S."/>
            <person name="Xia J."/>
            <person name="Xu P."/>
            <person name="Wang S."/>
            <person name="Scheerlinck J.P."/>
            <person name="Hofmann A."/>
            <person name="Sternberg P.W."/>
            <person name="Wang J."/>
            <person name="Gasser R.B."/>
        </authorList>
    </citation>
    <scope>NUCLEOTIDE SEQUENCE [LARGE SCALE GENOMIC DNA]</scope>
    <source>
        <strain evidence="3">DCEP-RM93F</strain>
        <strain evidence="2">DCEP-RM93M</strain>
    </source>
</reference>
<evidence type="ECO:0000313" key="4">
    <source>
        <dbReference type="Proteomes" id="UP000030764"/>
    </source>
</evidence>
<dbReference type="Proteomes" id="UP000030764">
    <property type="component" value="Unassembled WGS sequence"/>
</dbReference>
<accession>A0A085N9A3</accession>
<proteinExistence type="predicted"/>
<dbReference type="Proteomes" id="UP000030758">
    <property type="component" value="Unassembled WGS sequence"/>
</dbReference>
<name>A0A085N9A3_9BILA</name>
<gene>
    <name evidence="2" type="ORF">M513_00799</name>
    <name evidence="3" type="ORF">M514_00799</name>
</gene>
<evidence type="ECO:0000313" key="2">
    <source>
        <dbReference type="EMBL" id="KFD58573.1"/>
    </source>
</evidence>
<evidence type="ECO:0000256" key="1">
    <source>
        <dbReference type="SAM" id="SignalP"/>
    </source>
</evidence>
<feature type="chain" id="PRO_5010405359" evidence="1">
    <location>
        <begin position="26"/>
        <end position="96"/>
    </location>
</feature>
<feature type="signal peptide" evidence="1">
    <location>
        <begin position="1"/>
        <end position="25"/>
    </location>
</feature>
<dbReference type="EMBL" id="KL367528">
    <property type="protein sequence ID" value="KFD66049.1"/>
    <property type="molecule type" value="Genomic_DNA"/>
</dbReference>
<protein>
    <submittedName>
        <fullName evidence="3">Uncharacterized protein</fullName>
    </submittedName>
</protein>
<keyword evidence="4" id="KW-1185">Reference proteome</keyword>
<dbReference type="AlphaFoldDB" id="A0A085N9A3"/>
<organism evidence="3">
    <name type="scientific">Trichuris suis</name>
    <name type="common">pig whipworm</name>
    <dbReference type="NCBI Taxonomy" id="68888"/>
    <lineage>
        <taxon>Eukaryota</taxon>
        <taxon>Metazoa</taxon>
        <taxon>Ecdysozoa</taxon>
        <taxon>Nematoda</taxon>
        <taxon>Enoplea</taxon>
        <taxon>Dorylaimia</taxon>
        <taxon>Trichinellida</taxon>
        <taxon>Trichuridae</taxon>
        <taxon>Trichuris</taxon>
    </lineage>
</organism>
<dbReference type="EMBL" id="KL363184">
    <property type="protein sequence ID" value="KFD58573.1"/>
    <property type="molecule type" value="Genomic_DNA"/>
</dbReference>
<sequence>MQQRRNAALLALITVLLTSYHFACMALPAINEFDHDLSSREAFRDEPLMGLGMWRVLRTSPYIWSKRDVLVGPGTEEERSSWKKNKLWGYGKAVWG</sequence>
<keyword evidence="1" id="KW-0732">Signal</keyword>
<evidence type="ECO:0000313" key="3">
    <source>
        <dbReference type="EMBL" id="KFD66049.1"/>
    </source>
</evidence>